<accession>A0ABS8GT16</accession>
<dbReference type="SUPFAM" id="SSF53448">
    <property type="entry name" value="Nucleotide-diphospho-sugar transferases"/>
    <property type="match status" value="1"/>
</dbReference>
<dbReference type="Proteomes" id="UP001197770">
    <property type="component" value="Unassembled WGS sequence"/>
</dbReference>
<protein>
    <submittedName>
        <fullName evidence="2">Nucleotidyltransferase family protein</fullName>
    </submittedName>
</protein>
<dbReference type="PANTHER" id="PTHR43777">
    <property type="entry name" value="MOLYBDENUM COFACTOR CYTIDYLYLTRANSFERASE"/>
    <property type="match status" value="1"/>
</dbReference>
<evidence type="ECO:0000313" key="2">
    <source>
        <dbReference type="EMBL" id="MCC4213135.1"/>
    </source>
</evidence>
<evidence type="ECO:0000259" key="1">
    <source>
        <dbReference type="Pfam" id="PF12804"/>
    </source>
</evidence>
<evidence type="ECO:0000313" key="3">
    <source>
        <dbReference type="Proteomes" id="UP001197770"/>
    </source>
</evidence>
<gene>
    <name evidence="2" type="ORF">LLW17_10430</name>
</gene>
<dbReference type="CDD" id="cd04182">
    <property type="entry name" value="GT_2_like_f"/>
    <property type="match status" value="1"/>
</dbReference>
<feature type="domain" description="MobA-like NTP transferase" evidence="1">
    <location>
        <begin position="7"/>
        <end position="164"/>
    </location>
</feature>
<reference evidence="2 3" key="1">
    <citation type="submission" date="2021-11" db="EMBL/GenBank/DDBJ databases">
        <title>Seasonal and diel survey of microbial diversity of the Tyrrhenian coast.</title>
        <authorList>
            <person name="Gattoni G."/>
            <person name="Corral P."/>
        </authorList>
    </citation>
    <scope>NUCLEOTIDE SEQUENCE [LARGE SCALE GENOMIC DNA]</scope>
    <source>
        <strain evidence="2 3">Mr9</strain>
    </source>
</reference>
<dbReference type="InterPro" id="IPR025877">
    <property type="entry name" value="MobA-like_NTP_Trfase"/>
</dbReference>
<dbReference type="RefSeq" id="WP_228230202.1">
    <property type="nucleotide sequence ID" value="NZ_JAJGMW010000012.1"/>
</dbReference>
<organism evidence="2 3">
    <name type="scientific">Leeuwenhoekiella parthenopeia</name>
    <dbReference type="NCBI Taxonomy" id="2890320"/>
    <lineage>
        <taxon>Bacteria</taxon>
        <taxon>Pseudomonadati</taxon>
        <taxon>Bacteroidota</taxon>
        <taxon>Flavobacteriia</taxon>
        <taxon>Flavobacteriales</taxon>
        <taxon>Flavobacteriaceae</taxon>
        <taxon>Leeuwenhoekiella</taxon>
    </lineage>
</organism>
<name>A0ABS8GT16_9FLAO</name>
<dbReference type="InterPro" id="IPR029044">
    <property type="entry name" value="Nucleotide-diphossugar_trans"/>
</dbReference>
<dbReference type="EMBL" id="JAJGMW010000012">
    <property type="protein sequence ID" value="MCC4213135.1"/>
    <property type="molecule type" value="Genomic_DNA"/>
</dbReference>
<dbReference type="Pfam" id="PF12804">
    <property type="entry name" value="NTP_transf_3"/>
    <property type="match status" value="1"/>
</dbReference>
<dbReference type="PANTHER" id="PTHR43777:SF1">
    <property type="entry name" value="MOLYBDENUM COFACTOR CYTIDYLYLTRANSFERASE"/>
    <property type="match status" value="1"/>
</dbReference>
<comment type="caution">
    <text evidence="2">The sequence shown here is derived from an EMBL/GenBank/DDBJ whole genome shotgun (WGS) entry which is preliminary data.</text>
</comment>
<proteinExistence type="predicted"/>
<dbReference type="Gene3D" id="3.90.550.10">
    <property type="entry name" value="Spore Coat Polysaccharide Biosynthesis Protein SpsA, Chain A"/>
    <property type="match status" value="1"/>
</dbReference>
<keyword evidence="3" id="KW-1185">Reference proteome</keyword>
<sequence>MDKIAILILAAGSASRMGKVKQLLSYKHTTLLGYTIEQALKTPADAIYCVLGAGAANIKNEIRQPVKTIFNPNWEQGMGSSISVGIQEIEKAGFDYALIMLADQPRIDAVFLTQLMGMAAVHKNTLIASDYGSKNGVPALFPKSFFDQLKTLDGDQGARQLLNSGNPKPLTLIAEDRVQDIDTPDDYSRLLKN</sequence>